<keyword evidence="7 11" id="KW-0808">Transferase</keyword>
<dbReference type="AlphaFoldDB" id="A0A1I6DFR6"/>
<feature type="domain" description="Aminotransferase class I/classII large" evidence="12">
    <location>
        <begin position="40"/>
        <end position="361"/>
    </location>
</feature>
<comment type="pathway">
    <text evidence="2 11">Amino-acid biosynthesis; L-histidine biosynthesis; L-histidine from 5-phospho-alpha-D-ribose 1-diphosphate: step 7/9.</text>
</comment>
<keyword evidence="8 11" id="KW-0663">Pyridoxal phosphate</keyword>
<keyword evidence="14" id="KW-1185">Reference proteome</keyword>
<accession>A0A1I6DFR6</accession>
<name>A0A1I6DFR6_9FIRM</name>
<evidence type="ECO:0000259" key="12">
    <source>
        <dbReference type="Pfam" id="PF00155"/>
    </source>
</evidence>
<dbReference type="HAMAP" id="MF_01023">
    <property type="entry name" value="HisC_aminotrans_2"/>
    <property type="match status" value="1"/>
</dbReference>
<dbReference type="GO" id="GO:0000105">
    <property type="term" value="P:L-histidine biosynthetic process"/>
    <property type="evidence" value="ECO:0007669"/>
    <property type="project" value="UniProtKB-UniRule"/>
</dbReference>
<dbReference type="GO" id="GO:0030170">
    <property type="term" value="F:pyridoxal phosphate binding"/>
    <property type="evidence" value="ECO:0007669"/>
    <property type="project" value="InterPro"/>
</dbReference>
<keyword evidence="5 11" id="KW-0032">Aminotransferase</keyword>
<dbReference type="InterPro" id="IPR015421">
    <property type="entry name" value="PyrdxlP-dep_Trfase_major"/>
</dbReference>
<dbReference type="UniPathway" id="UPA00031">
    <property type="reaction ID" value="UER00012"/>
</dbReference>
<evidence type="ECO:0000256" key="4">
    <source>
        <dbReference type="ARBA" id="ARBA00011738"/>
    </source>
</evidence>
<evidence type="ECO:0000256" key="9">
    <source>
        <dbReference type="ARBA" id="ARBA00023102"/>
    </source>
</evidence>
<comment type="subunit">
    <text evidence="4 11">Homodimer.</text>
</comment>
<dbReference type="GO" id="GO:0004400">
    <property type="term" value="F:histidinol-phosphate transaminase activity"/>
    <property type="evidence" value="ECO:0007669"/>
    <property type="project" value="UniProtKB-UniRule"/>
</dbReference>
<dbReference type="EC" id="2.6.1.9" evidence="11"/>
<evidence type="ECO:0000256" key="5">
    <source>
        <dbReference type="ARBA" id="ARBA00022576"/>
    </source>
</evidence>
<dbReference type="NCBIfam" id="TIGR01141">
    <property type="entry name" value="hisC"/>
    <property type="match status" value="1"/>
</dbReference>
<dbReference type="InterPro" id="IPR005861">
    <property type="entry name" value="HisP_aminotrans"/>
</dbReference>
<sequence>MSVSDLVRPNVRELKPFPRELPDLPGEEIKKRLGLTHVDKLSFNENLNGPSPLAVEAMQKAAQEVHLYPSSYGDALCRALAEFYGVETGNLLLSNGADEMIYLAAQTFAGPGDAVVFSTPSFGAYAVAARLLGADPLPVPLTGYAVDLTAMLARAQDPGVGLIFICNPNNPTGTMVAPEDIRDFMQNVPSNIVVMVDEAYMEYTRDPAGLSAVSLINRFPNLGVIRTFSKIYGLAGARVGYLVAGREITQMMHRVRLPFNVNGIAQAGALAALRDRGHVERVRQLNDGQRRYLESAFERLGLKYVPSCTNFILVDTGRDSRTVFAELAQRGVIVRPGFQFGLDTFLRVSIGTEEANRRFIVSLQEILFSE</sequence>
<evidence type="ECO:0000256" key="11">
    <source>
        <dbReference type="HAMAP-Rule" id="MF_01023"/>
    </source>
</evidence>
<protein>
    <recommendedName>
        <fullName evidence="11">Histidinol-phosphate aminotransferase</fullName>
        <ecNumber evidence="11">2.6.1.9</ecNumber>
    </recommendedName>
    <alternativeName>
        <fullName evidence="11">Imidazole acetol-phosphate transaminase</fullName>
    </alternativeName>
</protein>
<dbReference type="EMBL" id="FOYM01000010">
    <property type="protein sequence ID" value="SFR04283.1"/>
    <property type="molecule type" value="Genomic_DNA"/>
</dbReference>
<dbReference type="Gene3D" id="3.90.1150.10">
    <property type="entry name" value="Aspartate Aminotransferase, domain 1"/>
    <property type="match status" value="1"/>
</dbReference>
<keyword evidence="6 11" id="KW-0028">Amino-acid biosynthesis</keyword>
<proteinExistence type="inferred from homology"/>
<feature type="modified residue" description="N6-(pyridoxal phosphate)lysine" evidence="11">
    <location>
        <position position="230"/>
    </location>
</feature>
<dbReference type="RefSeq" id="WP_092482850.1">
    <property type="nucleotide sequence ID" value="NZ_FOYM01000010.1"/>
</dbReference>
<dbReference type="PANTHER" id="PTHR43643">
    <property type="entry name" value="HISTIDINOL-PHOSPHATE AMINOTRANSFERASE 2"/>
    <property type="match status" value="1"/>
</dbReference>
<dbReference type="InterPro" id="IPR015424">
    <property type="entry name" value="PyrdxlP-dep_Trfase"/>
</dbReference>
<comment type="similarity">
    <text evidence="3 11">Belongs to the class-II pyridoxal-phosphate-dependent aminotransferase family. Histidinol-phosphate aminotransferase subfamily.</text>
</comment>
<keyword evidence="9 11" id="KW-0368">Histidine biosynthesis</keyword>
<evidence type="ECO:0000313" key="13">
    <source>
        <dbReference type="EMBL" id="SFR04283.1"/>
    </source>
</evidence>
<dbReference type="InterPro" id="IPR004839">
    <property type="entry name" value="Aminotransferase_I/II_large"/>
</dbReference>
<evidence type="ECO:0000256" key="6">
    <source>
        <dbReference type="ARBA" id="ARBA00022605"/>
    </source>
</evidence>
<evidence type="ECO:0000256" key="8">
    <source>
        <dbReference type="ARBA" id="ARBA00022898"/>
    </source>
</evidence>
<gene>
    <name evidence="11" type="primary">hisC</name>
    <name evidence="13" type="ORF">SAMN05660706_11033</name>
</gene>
<dbReference type="Proteomes" id="UP000199584">
    <property type="component" value="Unassembled WGS sequence"/>
</dbReference>
<dbReference type="STRING" id="39060.SAMN05660706_11033"/>
<evidence type="ECO:0000313" key="14">
    <source>
        <dbReference type="Proteomes" id="UP000199584"/>
    </source>
</evidence>
<dbReference type="InterPro" id="IPR015422">
    <property type="entry name" value="PyrdxlP-dep_Trfase_small"/>
</dbReference>
<evidence type="ECO:0000256" key="1">
    <source>
        <dbReference type="ARBA" id="ARBA00001933"/>
    </source>
</evidence>
<reference evidence="14" key="1">
    <citation type="submission" date="2016-10" db="EMBL/GenBank/DDBJ databases">
        <authorList>
            <person name="Varghese N."/>
            <person name="Submissions S."/>
        </authorList>
    </citation>
    <scope>NUCLEOTIDE SEQUENCE [LARGE SCALE GENOMIC DNA]</scope>
    <source>
        <strain evidence="14">DSM 3669</strain>
    </source>
</reference>
<dbReference type="CDD" id="cd00609">
    <property type="entry name" value="AAT_like"/>
    <property type="match status" value="1"/>
</dbReference>
<dbReference type="SUPFAM" id="SSF53383">
    <property type="entry name" value="PLP-dependent transferases"/>
    <property type="match status" value="1"/>
</dbReference>
<comment type="cofactor">
    <cofactor evidence="1 11">
        <name>pyridoxal 5'-phosphate</name>
        <dbReference type="ChEBI" id="CHEBI:597326"/>
    </cofactor>
</comment>
<evidence type="ECO:0000256" key="3">
    <source>
        <dbReference type="ARBA" id="ARBA00007970"/>
    </source>
</evidence>
<evidence type="ECO:0000256" key="7">
    <source>
        <dbReference type="ARBA" id="ARBA00022679"/>
    </source>
</evidence>
<dbReference type="PANTHER" id="PTHR43643:SF6">
    <property type="entry name" value="HISTIDINOL-PHOSPHATE AMINOTRANSFERASE"/>
    <property type="match status" value="1"/>
</dbReference>
<dbReference type="Pfam" id="PF00155">
    <property type="entry name" value="Aminotran_1_2"/>
    <property type="match status" value="1"/>
</dbReference>
<organism evidence="13 14">
    <name type="scientific">Desulfoscipio geothermicus DSM 3669</name>
    <dbReference type="NCBI Taxonomy" id="1121426"/>
    <lineage>
        <taxon>Bacteria</taxon>
        <taxon>Bacillati</taxon>
        <taxon>Bacillota</taxon>
        <taxon>Clostridia</taxon>
        <taxon>Eubacteriales</taxon>
        <taxon>Desulfallaceae</taxon>
        <taxon>Desulfoscipio</taxon>
    </lineage>
</organism>
<dbReference type="OrthoDB" id="9813612at2"/>
<evidence type="ECO:0000256" key="10">
    <source>
        <dbReference type="ARBA" id="ARBA00047481"/>
    </source>
</evidence>
<comment type="catalytic activity">
    <reaction evidence="10 11">
        <text>L-histidinol phosphate + 2-oxoglutarate = 3-(imidazol-4-yl)-2-oxopropyl phosphate + L-glutamate</text>
        <dbReference type="Rhea" id="RHEA:23744"/>
        <dbReference type="ChEBI" id="CHEBI:16810"/>
        <dbReference type="ChEBI" id="CHEBI:29985"/>
        <dbReference type="ChEBI" id="CHEBI:57766"/>
        <dbReference type="ChEBI" id="CHEBI:57980"/>
        <dbReference type="EC" id="2.6.1.9"/>
    </reaction>
</comment>
<evidence type="ECO:0000256" key="2">
    <source>
        <dbReference type="ARBA" id="ARBA00005011"/>
    </source>
</evidence>
<dbReference type="InterPro" id="IPR050106">
    <property type="entry name" value="HistidinolP_aminotransfase"/>
</dbReference>
<dbReference type="Gene3D" id="3.40.640.10">
    <property type="entry name" value="Type I PLP-dependent aspartate aminotransferase-like (Major domain)"/>
    <property type="match status" value="1"/>
</dbReference>